<sequence>MKKLVILLSMSTVFLSACGNKHDKMVGYWQLENVQGKRIMQIFKEGKDSYILKENVVARSNVVNGKEGSSLVLEKKDDTLAVNNGLAAMPLHLSDDGQTLRISKNQYKKVDENFVNKTIENIKVCHEIETEYRTKVKELPIFTRDPAIQEQRKTLAESTTKKMQAIEDCKFGIY</sequence>
<gene>
    <name evidence="1" type="ORF">GJD93_00605</name>
    <name evidence="2" type="ORF">J4G45_00515</name>
</gene>
<evidence type="ECO:0000313" key="1">
    <source>
        <dbReference type="EMBL" id="QGM26303.1"/>
    </source>
</evidence>
<reference evidence="3" key="1">
    <citation type="submission" date="2019-11" db="EMBL/GenBank/DDBJ databases">
        <title>Escherichia coli 1916D6.</title>
        <authorList>
            <person name="Yao H."/>
            <person name="Du X."/>
            <person name="Yu R."/>
            <person name="Li A."/>
        </authorList>
    </citation>
    <scope>NUCLEOTIDE SEQUENCE [LARGE SCALE GENOMIC DNA]</scope>
    <source>
        <strain evidence="3">19110F47</strain>
        <plasmid evidence="3">p19110f47-2</plasmid>
    </source>
</reference>
<reference evidence="1" key="2">
    <citation type="submission" date="2019-11" db="EMBL/GenBank/DDBJ databases">
        <authorList>
            <person name="Yao H."/>
            <person name="Du X."/>
            <person name="Yu R."/>
            <person name="Li A."/>
        </authorList>
    </citation>
    <scope>NUCLEOTIDE SEQUENCE</scope>
    <source>
        <strain evidence="1">19110F47</strain>
        <plasmid evidence="1">p19110F47-2</plasmid>
    </source>
</reference>
<reference evidence="2 4" key="3">
    <citation type="journal article" date="2020" name="Front. Cell. Infect. Microbiol.">
        <title>Characterization of Three Porcine Acinetobacter towneri Strains Co-Harboring tet(X3) and bla OXA-58.</title>
        <authorList>
            <person name="Ma J."/>
            <person name="Wang J."/>
            <person name="Feng J."/>
            <person name="Liu Y."/>
            <person name="Yang B."/>
            <person name="Li R."/>
            <person name="Bai L."/>
            <person name="He T."/>
            <person name="Wang X."/>
            <person name="Yang Z."/>
        </authorList>
    </citation>
    <scope>NUCLEOTIDE SEQUENCE [LARGE SCALE GENOMIC DNA]</scope>
    <source>
        <strain evidence="2 4">GX5</strain>
    </source>
</reference>
<dbReference type="RefSeq" id="WP_154320138.1">
    <property type="nucleotide sequence ID" value="NZ_CP046044.1"/>
</dbReference>
<accession>A0AAP9GRU1</accession>
<geneLocation type="plasmid" evidence="2 4">
    <name>pGX5</name>
</geneLocation>
<name>A0AAP9GRU1_9GAMM</name>
<evidence type="ECO:0008006" key="5">
    <source>
        <dbReference type="Google" id="ProtNLM"/>
    </source>
</evidence>
<dbReference type="EMBL" id="CP071769">
    <property type="protein sequence ID" value="QTD60492.1"/>
    <property type="molecule type" value="Genomic_DNA"/>
</dbReference>
<keyword evidence="4" id="KW-1185">Reference proteome</keyword>
<geneLocation type="plasmid" evidence="3">
    <name>p19110f47-2</name>
</geneLocation>
<dbReference type="GeneID" id="64224009"/>
<protein>
    <recommendedName>
        <fullName evidence="5">Lipoprotein</fullName>
    </recommendedName>
</protein>
<dbReference type="Proteomes" id="UP000405075">
    <property type="component" value="Plasmid p19110F47-2"/>
</dbReference>
<dbReference type="Proteomes" id="UP000663954">
    <property type="component" value="Plasmid pGX5"/>
</dbReference>
<evidence type="ECO:0000313" key="3">
    <source>
        <dbReference type="Proteomes" id="UP000405075"/>
    </source>
</evidence>
<geneLocation type="plasmid" evidence="1">
    <name>p19110F47-2</name>
</geneLocation>
<organism evidence="1 3">
    <name type="scientific">Acinetobacter towneri</name>
    <dbReference type="NCBI Taxonomy" id="202956"/>
    <lineage>
        <taxon>Bacteria</taxon>
        <taxon>Pseudomonadati</taxon>
        <taxon>Pseudomonadota</taxon>
        <taxon>Gammaproteobacteria</taxon>
        <taxon>Moraxellales</taxon>
        <taxon>Moraxellaceae</taxon>
        <taxon>Acinetobacter</taxon>
    </lineage>
</organism>
<evidence type="ECO:0000313" key="2">
    <source>
        <dbReference type="EMBL" id="QTD60492.1"/>
    </source>
</evidence>
<proteinExistence type="predicted"/>
<dbReference type="AlphaFoldDB" id="A0AAP9GRU1"/>
<dbReference type="PROSITE" id="PS51257">
    <property type="entry name" value="PROKAR_LIPOPROTEIN"/>
    <property type="match status" value="1"/>
</dbReference>
<reference evidence="2" key="4">
    <citation type="submission" date="2021-03" db="EMBL/GenBank/DDBJ databases">
        <authorList>
            <person name="Ma J."/>
        </authorList>
    </citation>
    <scope>NUCLEOTIDE SEQUENCE</scope>
    <source>
        <strain evidence="2">GX5</strain>
        <plasmid evidence="2">pGX5</plasmid>
    </source>
</reference>
<dbReference type="EMBL" id="CP046044">
    <property type="protein sequence ID" value="QGM26303.1"/>
    <property type="molecule type" value="Genomic_DNA"/>
</dbReference>
<evidence type="ECO:0000313" key="4">
    <source>
        <dbReference type="Proteomes" id="UP000663954"/>
    </source>
</evidence>
<keyword evidence="1" id="KW-0614">Plasmid</keyword>